<proteinExistence type="predicted"/>
<dbReference type="Proteomes" id="UP000521943">
    <property type="component" value="Unassembled WGS sequence"/>
</dbReference>
<dbReference type="SUPFAM" id="SSF52047">
    <property type="entry name" value="RNI-like"/>
    <property type="match status" value="1"/>
</dbReference>
<reference evidence="1 2" key="1">
    <citation type="submission" date="2020-07" db="EMBL/GenBank/DDBJ databases">
        <title>Comparative genomics of pyrophilous fungi reveals a link between fire events and developmental genes.</title>
        <authorList>
            <consortium name="DOE Joint Genome Institute"/>
            <person name="Steindorff A.S."/>
            <person name="Carver A."/>
            <person name="Calhoun S."/>
            <person name="Stillman K."/>
            <person name="Liu H."/>
            <person name="Lipzen A."/>
            <person name="Pangilinan J."/>
            <person name="Labutti K."/>
            <person name="Bruns T.D."/>
            <person name="Grigoriev I.V."/>
        </authorList>
    </citation>
    <scope>NUCLEOTIDE SEQUENCE [LARGE SCALE GENOMIC DNA]</scope>
    <source>
        <strain evidence="1 2">CBS 144469</strain>
    </source>
</reference>
<gene>
    <name evidence="1" type="ORF">DFP72DRAFT_1077430</name>
</gene>
<dbReference type="Gene3D" id="3.80.10.10">
    <property type="entry name" value="Ribonuclease Inhibitor"/>
    <property type="match status" value="1"/>
</dbReference>
<dbReference type="AlphaFoldDB" id="A0A8H6HEA5"/>
<evidence type="ECO:0000313" key="2">
    <source>
        <dbReference type="Proteomes" id="UP000521943"/>
    </source>
</evidence>
<accession>A0A8H6HEA5</accession>
<protein>
    <submittedName>
        <fullName evidence="1">Uncharacterized protein</fullName>
    </submittedName>
</protein>
<evidence type="ECO:0000313" key="1">
    <source>
        <dbReference type="EMBL" id="KAF6745464.1"/>
    </source>
</evidence>
<comment type="caution">
    <text evidence="1">The sequence shown here is derived from an EMBL/GenBank/DDBJ whole genome shotgun (WGS) entry which is preliminary data.</text>
</comment>
<name>A0A8H6HEA5_9AGAR</name>
<keyword evidence="2" id="KW-1185">Reference proteome</keyword>
<sequence>MLKHCTNLETLTFDFNYKCPLLFEDSRPRLQTLYHTSIVFPRLRTLRIRHTPDIDLLLGYLQASALLHLVLQSLRIPSDELRLCLSDLPSLKRLTLEQITLEDDGPLFVDAYYGEEGNTMTGVSPDLPALEQLELFGLPYVFILGTMRHKCSEDVLYWLFDPQKLSSRMIPPFDSEDPAL</sequence>
<dbReference type="EMBL" id="JACGCI010000105">
    <property type="protein sequence ID" value="KAF6745464.1"/>
    <property type="molecule type" value="Genomic_DNA"/>
</dbReference>
<organism evidence="1 2">
    <name type="scientific">Ephemerocybe angulata</name>
    <dbReference type="NCBI Taxonomy" id="980116"/>
    <lineage>
        <taxon>Eukaryota</taxon>
        <taxon>Fungi</taxon>
        <taxon>Dikarya</taxon>
        <taxon>Basidiomycota</taxon>
        <taxon>Agaricomycotina</taxon>
        <taxon>Agaricomycetes</taxon>
        <taxon>Agaricomycetidae</taxon>
        <taxon>Agaricales</taxon>
        <taxon>Agaricineae</taxon>
        <taxon>Psathyrellaceae</taxon>
        <taxon>Ephemerocybe</taxon>
    </lineage>
</organism>
<dbReference type="InterPro" id="IPR032675">
    <property type="entry name" value="LRR_dom_sf"/>
</dbReference>